<dbReference type="PROSITE" id="PS00061">
    <property type="entry name" value="ADH_SHORT"/>
    <property type="match status" value="1"/>
</dbReference>
<keyword evidence="4" id="KW-0614">Plasmid</keyword>
<reference evidence="4" key="1">
    <citation type="journal article" date="2022" name="Int. J. Syst. Evol. Microbiol.">
        <title>Apilactobacillus apisilvae sp. nov., Nicolia spurrieriana gen. nov. sp. nov., Bombilactobacillus folatiphilus sp. nov. and Bombilactobacillus thymidiniphilus sp. nov., four new lactic acid bacterial isolates from stingless bees Tetragonula carbonaria and Austroplebeia australis.</title>
        <authorList>
            <person name="Oliphant S.A."/>
            <person name="Watson-Haigh N.S."/>
            <person name="Sumby K.M."/>
            <person name="Gardner J."/>
            <person name="Groom S."/>
            <person name="Jiranek V."/>
        </authorList>
    </citation>
    <scope>NUCLEOTIDE SEQUENCE</scope>
    <source>
        <strain evidence="4">SGEP1_A5</strain>
    </source>
</reference>
<evidence type="ECO:0000256" key="2">
    <source>
        <dbReference type="ARBA" id="ARBA00023002"/>
    </source>
</evidence>
<evidence type="ECO:0000313" key="5">
    <source>
        <dbReference type="Proteomes" id="UP000831181"/>
    </source>
</evidence>
<dbReference type="PANTHER" id="PTHR43976">
    <property type="entry name" value="SHORT CHAIN DEHYDROGENASE"/>
    <property type="match status" value="1"/>
</dbReference>
<dbReference type="RefSeq" id="WP_260116026.1">
    <property type="nucleotide sequence ID" value="NZ_CP093360.1"/>
</dbReference>
<keyword evidence="2" id="KW-0560">Oxidoreductase</keyword>
<dbReference type="CDD" id="cd05374">
    <property type="entry name" value="17beta-HSD-like_SDR_c"/>
    <property type="match status" value="1"/>
</dbReference>
<dbReference type="EMBL" id="CP093360">
    <property type="protein sequence ID" value="UQS86217.1"/>
    <property type="molecule type" value="Genomic_DNA"/>
</dbReference>
<comment type="similarity">
    <text evidence="1 3">Belongs to the short-chain dehydrogenases/reductases (SDR) family.</text>
</comment>
<dbReference type="GO" id="GO:0016491">
    <property type="term" value="F:oxidoreductase activity"/>
    <property type="evidence" value="ECO:0007669"/>
    <property type="project" value="UniProtKB-KW"/>
</dbReference>
<protein>
    <submittedName>
        <fullName evidence="4">Oxidoreductase</fullName>
    </submittedName>
</protein>
<evidence type="ECO:0000256" key="1">
    <source>
        <dbReference type="ARBA" id="ARBA00006484"/>
    </source>
</evidence>
<keyword evidence="5" id="KW-1185">Reference proteome</keyword>
<dbReference type="Proteomes" id="UP000831181">
    <property type="component" value="Plasmid p1unnamed"/>
</dbReference>
<dbReference type="NCBIfam" id="NF004824">
    <property type="entry name" value="PRK06180.1"/>
    <property type="match status" value="1"/>
</dbReference>
<gene>
    <name evidence="4" type="ORF">MOO44_00835</name>
</gene>
<evidence type="ECO:0000256" key="3">
    <source>
        <dbReference type="RuleBase" id="RU000363"/>
    </source>
</evidence>
<dbReference type="InterPro" id="IPR051911">
    <property type="entry name" value="SDR_oxidoreductase"/>
</dbReference>
<geneLocation type="plasmid" evidence="4 5">
    <name>p1unnamed</name>
</geneLocation>
<dbReference type="PANTHER" id="PTHR43976:SF16">
    <property type="entry name" value="SHORT-CHAIN DEHYDROGENASE_REDUCTASE FAMILY PROTEIN"/>
    <property type="match status" value="1"/>
</dbReference>
<dbReference type="Pfam" id="PF00106">
    <property type="entry name" value="adh_short"/>
    <property type="match status" value="1"/>
</dbReference>
<proteinExistence type="inferred from homology"/>
<dbReference type="Gene3D" id="3.40.50.720">
    <property type="entry name" value="NAD(P)-binding Rossmann-like Domain"/>
    <property type="match status" value="1"/>
</dbReference>
<sequence>MTKTWLITGTSTGFGRELAVQLATQGRVNLVASARKPAELDYLDQYDHGQILKTQLDVTNESEIKATVDQAVNKFGSIDVLVNNAGFGYFATFEESDEHQTRAMFDVNFWGLVDMTKAVLPTMRKQRSGIIVNLSSIAGIKGTTALSFYNATKHAVEGVSKGLQLEVAPFGIKLMLVEPSAFRTDWAGRSSLKAVSQINDYQQLSDQRIAGRSDSDHGQSGDPKAAAEIIIDQVENHGNELPFHLPLGNAAIDSGEKELKATLAEYQKNADLARSADRPAK</sequence>
<name>A0A976RQW1_9LACO</name>
<dbReference type="SUPFAM" id="SSF51735">
    <property type="entry name" value="NAD(P)-binding Rossmann-fold domains"/>
    <property type="match status" value="1"/>
</dbReference>
<dbReference type="PRINTS" id="PR00081">
    <property type="entry name" value="GDHRDH"/>
</dbReference>
<dbReference type="AlphaFoldDB" id="A0A976RQW1"/>
<dbReference type="InterPro" id="IPR020904">
    <property type="entry name" value="Sc_DH/Rdtase_CS"/>
</dbReference>
<organism evidence="4 5">
    <name type="scientific">Nicoliella spurrieriana</name>
    <dbReference type="NCBI Taxonomy" id="2925830"/>
    <lineage>
        <taxon>Bacteria</taxon>
        <taxon>Bacillati</taxon>
        <taxon>Bacillota</taxon>
        <taxon>Bacilli</taxon>
        <taxon>Lactobacillales</taxon>
        <taxon>Lactobacillaceae</taxon>
        <taxon>Nicoliella</taxon>
    </lineage>
</organism>
<evidence type="ECO:0000313" key="4">
    <source>
        <dbReference type="EMBL" id="UQS86217.1"/>
    </source>
</evidence>
<dbReference type="PRINTS" id="PR00080">
    <property type="entry name" value="SDRFAMILY"/>
</dbReference>
<dbReference type="InterPro" id="IPR036291">
    <property type="entry name" value="NAD(P)-bd_dom_sf"/>
</dbReference>
<dbReference type="KEGG" id="lbe:MOO44_00835"/>
<accession>A0A976RQW1</accession>
<dbReference type="InterPro" id="IPR002347">
    <property type="entry name" value="SDR_fam"/>
</dbReference>